<feature type="transmembrane region" description="Helical" evidence="4">
    <location>
        <begin position="379"/>
        <end position="398"/>
    </location>
</feature>
<name>A0A1F4Y444_9BACT</name>
<dbReference type="Gene3D" id="3.90.550.10">
    <property type="entry name" value="Spore Coat Polysaccharide Biosynthesis Protein SpsA, Chain A"/>
    <property type="match status" value="1"/>
</dbReference>
<gene>
    <name evidence="6" type="ORF">A2419_02250</name>
</gene>
<dbReference type="InterPro" id="IPR029044">
    <property type="entry name" value="Nucleotide-diphossugar_trans"/>
</dbReference>
<dbReference type="AlphaFoldDB" id="A0A1F4Y444"/>
<evidence type="ECO:0000313" key="7">
    <source>
        <dbReference type="Proteomes" id="UP000176568"/>
    </source>
</evidence>
<keyword evidence="3" id="KW-0808">Transferase</keyword>
<evidence type="ECO:0000259" key="5">
    <source>
        <dbReference type="Pfam" id="PF00535"/>
    </source>
</evidence>
<dbReference type="PANTHER" id="PTHR43630:SF1">
    <property type="entry name" value="POLY-BETA-1,6-N-ACETYL-D-GLUCOSAMINE SYNTHASE"/>
    <property type="match status" value="1"/>
</dbReference>
<dbReference type="Proteomes" id="UP000176568">
    <property type="component" value="Unassembled WGS sequence"/>
</dbReference>
<dbReference type="CDD" id="cd06423">
    <property type="entry name" value="CESA_like"/>
    <property type="match status" value="1"/>
</dbReference>
<evidence type="ECO:0000256" key="1">
    <source>
        <dbReference type="ARBA" id="ARBA00006739"/>
    </source>
</evidence>
<comment type="similarity">
    <text evidence="1">Belongs to the glycosyltransferase 2 family.</text>
</comment>
<keyword evidence="2" id="KW-0328">Glycosyltransferase</keyword>
<evidence type="ECO:0000256" key="3">
    <source>
        <dbReference type="ARBA" id="ARBA00022679"/>
    </source>
</evidence>
<feature type="transmembrane region" description="Helical" evidence="4">
    <location>
        <begin position="290"/>
        <end position="311"/>
    </location>
</feature>
<organism evidence="6 7">
    <name type="scientific">Candidatus Adlerbacteria bacterium RIFOXYC1_FULL_48_26</name>
    <dbReference type="NCBI Taxonomy" id="1797247"/>
    <lineage>
        <taxon>Bacteria</taxon>
        <taxon>Candidatus Adleribacteriota</taxon>
    </lineage>
</organism>
<evidence type="ECO:0000256" key="4">
    <source>
        <dbReference type="SAM" id="Phobius"/>
    </source>
</evidence>
<accession>A0A1F4Y444</accession>
<dbReference type="SUPFAM" id="SSF53448">
    <property type="entry name" value="Nucleotide-diphospho-sugar transferases"/>
    <property type="match status" value="1"/>
</dbReference>
<protein>
    <recommendedName>
        <fullName evidence="5">Glycosyltransferase 2-like domain-containing protein</fullName>
    </recommendedName>
</protein>
<feature type="domain" description="Glycosyltransferase 2-like" evidence="5">
    <location>
        <begin position="47"/>
        <end position="210"/>
    </location>
</feature>
<dbReference type="EMBL" id="MEXB01000006">
    <property type="protein sequence ID" value="OGC88644.1"/>
    <property type="molecule type" value="Genomic_DNA"/>
</dbReference>
<reference evidence="6 7" key="1">
    <citation type="journal article" date="2016" name="Nat. Commun.">
        <title>Thousands of microbial genomes shed light on interconnected biogeochemical processes in an aquifer system.</title>
        <authorList>
            <person name="Anantharaman K."/>
            <person name="Brown C.T."/>
            <person name="Hug L.A."/>
            <person name="Sharon I."/>
            <person name="Castelle C.J."/>
            <person name="Probst A.J."/>
            <person name="Thomas B.C."/>
            <person name="Singh A."/>
            <person name="Wilkins M.J."/>
            <person name="Karaoz U."/>
            <person name="Brodie E.L."/>
            <person name="Williams K.H."/>
            <person name="Hubbard S.S."/>
            <person name="Banfield J.F."/>
        </authorList>
    </citation>
    <scope>NUCLEOTIDE SEQUENCE [LARGE SCALE GENOMIC DNA]</scope>
</reference>
<dbReference type="GO" id="GO:0016757">
    <property type="term" value="F:glycosyltransferase activity"/>
    <property type="evidence" value="ECO:0007669"/>
    <property type="project" value="UniProtKB-KW"/>
</dbReference>
<evidence type="ECO:0000256" key="2">
    <source>
        <dbReference type="ARBA" id="ARBA00022676"/>
    </source>
</evidence>
<keyword evidence="4" id="KW-1133">Transmembrane helix</keyword>
<feature type="transmembrane region" description="Helical" evidence="4">
    <location>
        <begin position="6"/>
        <end position="27"/>
    </location>
</feature>
<dbReference type="Pfam" id="PF00535">
    <property type="entry name" value="Glycos_transf_2"/>
    <property type="match status" value="1"/>
</dbReference>
<keyword evidence="4" id="KW-0472">Membrane</keyword>
<feature type="transmembrane region" description="Helical" evidence="4">
    <location>
        <begin position="342"/>
        <end position="367"/>
    </location>
</feature>
<sequence>MDIGTSGIYVCLFLAVYFEVFLLISFLEKRPSKKTKALPTRYPSVAILVPCWNKGDTLAPTIDSLLEMEYPKDKLSIVIIDDGSTDNTFEAAQKFAHNPQVKIFQKKNEGSKYSALNFGLEHSDSELVGCLDADSFVEKDALIEMVKAFNDDPLIMAAAPAMKVHRPRNILELMQSVEYTFGIFYKKMFDNINAISVLPGPFSIYRRTLFSIVGPFRKAHHTEDMEMAFRIHVNGLKLVNVHTAFVHTNVPKTVGALIRQRTRWSRGFLENSRDYSYVYFNKKYGNFGMLALPLGLAGFIAGLYTAGYAAWSLSSYFISKTYSLWQTHVPISLSLPTQPPQWLYVIDTSMLTFLIVFTLGMMFTAIFIGQRISGTKLTLVSFVSYFLLYGFVAPFWLARAGWDTVLSKERGWLT</sequence>
<keyword evidence="4" id="KW-0812">Transmembrane</keyword>
<proteinExistence type="inferred from homology"/>
<comment type="caution">
    <text evidence="6">The sequence shown here is derived from an EMBL/GenBank/DDBJ whole genome shotgun (WGS) entry which is preliminary data.</text>
</comment>
<dbReference type="InterPro" id="IPR001173">
    <property type="entry name" value="Glyco_trans_2-like"/>
</dbReference>
<dbReference type="PANTHER" id="PTHR43630">
    <property type="entry name" value="POLY-BETA-1,6-N-ACETYL-D-GLUCOSAMINE SYNTHASE"/>
    <property type="match status" value="1"/>
</dbReference>
<dbReference type="STRING" id="1797247.A2419_02250"/>
<evidence type="ECO:0000313" key="6">
    <source>
        <dbReference type="EMBL" id="OGC88644.1"/>
    </source>
</evidence>